<sequence>MKRIAISFALIVSLVIPTALPVNASEKCLANFADSEWTNGTPAAVTSLLGFDLVEKKTQSIPDYINSYYLFGEHTEVTTYNYVGRNCSSRDVKVSKVINEQSIIFKHQSINEFITKYAKNFLTQENSVKYYAEIREIFAQKSIEVVKQTQVQRDFRVVSEPVRKILDEAAKKYERNVVVPLSTFIYFPSKCIYFNDTVYNSEIRDKVFAIGLRAKIFKGSVAFASTGDCIGELRQGGSDGLFEKIADVKYVVSSAPTATKIICKKGKTLKTIQGTNSKCPTGYKKA</sequence>
<name>A0A6J7CWU8_9ZZZZ</name>
<dbReference type="EMBL" id="CAFBLG010000038">
    <property type="protein sequence ID" value="CAB4863077.1"/>
    <property type="molecule type" value="Genomic_DNA"/>
</dbReference>
<gene>
    <name evidence="1" type="ORF">UFOPK3295_00535</name>
</gene>
<dbReference type="AlphaFoldDB" id="A0A6J7CWU8"/>
<organism evidence="1">
    <name type="scientific">freshwater metagenome</name>
    <dbReference type="NCBI Taxonomy" id="449393"/>
    <lineage>
        <taxon>unclassified sequences</taxon>
        <taxon>metagenomes</taxon>
        <taxon>ecological metagenomes</taxon>
    </lineage>
</organism>
<proteinExistence type="predicted"/>
<evidence type="ECO:0000313" key="1">
    <source>
        <dbReference type="EMBL" id="CAB4863077.1"/>
    </source>
</evidence>
<protein>
    <submittedName>
        <fullName evidence="1">Unannotated protein</fullName>
    </submittedName>
</protein>
<accession>A0A6J7CWU8</accession>
<reference evidence="1" key="1">
    <citation type="submission" date="2020-05" db="EMBL/GenBank/DDBJ databases">
        <authorList>
            <person name="Chiriac C."/>
            <person name="Salcher M."/>
            <person name="Ghai R."/>
            <person name="Kavagutti S V."/>
        </authorList>
    </citation>
    <scope>NUCLEOTIDE SEQUENCE</scope>
</reference>